<dbReference type="InterPro" id="IPR032274">
    <property type="entry name" value="DUF4835"/>
</dbReference>
<accession>K0XPU6</accession>
<dbReference type="AlphaFoldDB" id="K0XPU6"/>
<keyword evidence="3" id="KW-1185">Reference proteome</keyword>
<sequence length="299" mass="34440">MKRNVLYFLLLLLPYLSVAQELNCRVEVNSDQIQGTNKEVFTTLKEAITEYINDRKWSTAQISPVERIDCSMLFTVKEYTDNRFVCELQVQSRRPVYNSSYTTTLINFKDTKVEFNYQQYEPLVFSETSIESNLTAVINFYVYMILGVDFDSFSPMGGTPFYELAHQVVNLGQSSMEAGWKAFEDTRNRHALLSAFIEQSTAGFRQLWYDYHRGGLDEMALSVDKGRAKITDAIQQLQKVYEAAPMSVLIPLFKDAKLDELVNVYSKAPVSEKESVYETLSGIYPTENTILEKIRQTER</sequence>
<dbReference type="RefSeq" id="WP_008860699.1">
    <property type="nucleotide sequence ID" value="NZ_CAXSYG010000002.1"/>
</dbReference>
<feature type="signal peptide" evidence="1">
    <location>
        <begin position="1"/>
        <end position="19"/>
    </location>
</feature>
<evidence type="ECO:0000256" key="1">
    <source>
        <dbReference type="SAM" id="SignalP"/>
    </source>
</evidence>
<dbReference type="EMBL" id="ADLE01000001">
    <property type="protein sequence ID" value="EJZ65895.1"/>
    <property type="molecule type" value="Genomic_DNA"/>
</dbReference>
<organism evidence="2 3">
    <name type="scientific">Barnesiella intestinihominis YIT 11860</name>
    <dbReference type="NCBI Taxonomy" id="742726"/>
    <lineage>
        <taxon>Bacteria</taxon>
        <taxon>Pseudomonadati</taxon>
        <taxon>Bacteroidota</taxon>
        <taxon>Bacteroidia</taxon>
        <taxon>Bacteroidales</taxon>
        <taxon>Barnesiellaceae</taxon>
        <taxon>Barnesiella</taxon>
    </lineage>
</organism>
<dbReference type="Proteomes" id="UP000006044">
    <property type="component" value="Unassembled WGS sequence"/>
</dbReference>
<dbReference type="eggNOG" id="ENOG502Z7MQ">
    <property type="taxonomic scope" value="Bacteria"/>
</dbReference>
<dbReference type="STRING" id="742726.HMPREF9448_00065"/>
<keyword evidence="1" id="KW-0732">Signal</keyword>
<evidence type="ECO:0000313" key="2">
    <source>
        <dbReference type="EMBL" id="EJZ65895.1"/>
    </source>
</evidence>
<dbReference type="GeneID" id="77847440"/>
<proteinExistence type="predicted"/>
<name>K0XPU6_9BACT</name>
<dbReference type="HOGENOM" id="CLU_080414_0_0_10"/>
<reference evidence="2 3" key="1">
    <citation type="submission" date="2012-08" db="EMBL/GenBank/DDBJ databases">
        <title>The Genome Sequence of Barnesiella intestinihominis YIT 11860.</title>
        <authorList>
            <consortium name="The Broad Institute Genome Sequencing Platform"/>
            <person name="Earl A."/>
            <person name="Ward D."/>
            <person name="Feldgarden M."/>
            <person name="Gevers D."/>
            <person name="Morotomi M."/>
            <person name="Walker B."/>
            <person name="Young S.K."/>
            <person name="Zeng Q."/>
            <person name="Gargeya S."/>
            <person name="Fitzgerald M."/>
            <person name="Haas B."/>
            <person name="Abouelleil A."/>
            <person name="Alvarado L."/>
            <person name="Arachchi H.M."/>
            <person name="Berlin A.M."/>
            <person name="Chapman S.B."/>
            <person name="Goldberg J."/>
            <person name="Griggs A."/>
            <person name="Gujja S."/>
            <person name="Hansen M."/>
            <person name="Howarth C."/>
            <person name="Imamovic A."/>
            <person name="Larimer J."/>
            <person name="McCowen C."/>
            <person name="Montmayeur A."/>
            <person name="Murphy C."/>
            <person name="Neiman D."/>
            <person name="Pearson M."/>
            <person name="Priest M."/>
            <person name="Roberts A."/>
            <person name="Saif S."/>
            <person name="Shea T."/>
            <person name="Sisk P."/>
            <person name="Sykes S."/>
            <person name="Wortman J."/>
            <person name="Nusbaum C."/>
            <person name="Birren B."/>
        </authorList>
    </citation>
    <scope>NUCLEOTIDE SEQUENCE [LARGE SCALE GENOMIC DNA]</scope>
    <source>
        <strain evidence="2 3">YIT 11860</strain>
    </source>
</reference>
<gene>
    <name evidence="2" type="ORF">HMPREF9448_00065</name>
</gene>
<comment type="caution">
    <text evidence="2">The sequence shown here is derived from an EMBL/GenBank/DDBJ whole genome shotgun (WGS) entry which is preliminary data.</text>
</comment>
<protein>
    <recommendedName>
        <fullName evidence="4">DUF4835 domain-containing protein</fullName>
    </recommendedName>
</protein>
<dbReference type="OrthoDB" id="9773381at2"/>
<feature type="chain" id="PRO_5003844260" description="DUF4835 domain-containing protein" evidence="1">
    <location>
        <begin position="20"/>
        <end position="299"/>
    </location>
</feature>
<dbReference type="Pfam" id="PF16119">
    <property type="entry name" value="DUF4835"/>
    <property type="match status" value="1"/>
</dbReference>
<evidence type="ECO:0000313" key="3">
    <source>
        <dbReference type="Proteomes" id="UP000006044"/>
    </source>
</evidence>
<evidence type="ECO:0008006" key="4">
    <source>
        <dbReference type="Google" id="ProtNLM"/>
    </source>
</evidence>